<keyword evidence="10" id="KW-1185">Reference proteome</keyword>
<comment type="similarity">
    <text evidence="2">Belongs to the ALG14 family.</text>
</comment>
<evidence type="ECO:0000256" key="7">
    <source>
        <dbReference type="ARBA" id="ARBA00023136"/>
    </source>
</evidence>
<accession>A0A183A228</accession>
<organism evidence="11">
    <name type="scientific">Echinostoma caproni</name>
    <dbReference type="NCBI Taxonomy" id="27848"/>
    <lineage>
        <taxon>Eukaryota</taxon>
        <taxon>Metazoa</taxon>
        <taxon>Spiralia</taxon>
        <taxon>Lophotrochozoa</taxon>
        <taxon>Platyhelminthes</taxon>
        <taxon>Trematoda</taxon>
        <taxon>Digenea</taxon>
        <taxon>Plagiorchiida</taxon>
        <taxon>Echinostomata</taxon>
        <taxon>Echinostomatoidea</taxon>
        <taxon>Echinostomatidae</taxon>
        <taxon>Echinostoma</taxon>
    </lineage>
</organism>
<dbReference type="Proteomes" id="UP000272942">
    <property type="component" value="Unassembled WGS sequence"/>
</dbReference>
<dbReference type="Pfam" id="PF08660">
    <property type="entry name" value="Alg14"/>
    <property type="match status" value="1"/>
</dbReference>
<sequence length="187" mass="21754">MNAFLLQVNATTARYTIGYLPDCLSAFFDPMDSEFGSPFRLTHQNYDINLYYCDTLLGGHTAEMVSYVRCLSDQYSPRIYAVANTDTMSEFELRKLEENKNGKYFIERIPRAREVKQSYVTSIFTTVWSALYSILLVIHTCPRLVSIFVMLLPVAVIVYFTFHVSFTYFVHNTLRSMIFKCMYVILL</sequence>
<evidence type="ECO:0000256" key="2">
    <source>
        <dbReference type="ARBA" id="ARBA00009731"/>
    </source>
</evidence>
<name>A0A183A228_9TREM</name>
<proteinExistence type="inferred from homology"/>
<keyword evidence="5" id="KW-0256">Endoplasmic reticulum</keyword>
<feature type="transmembrane region" description="Helical" evidence="8">
    <location>
        <begin position="118"/>
        <end position="138"/>
    </location>
</feature>
<feature type="transmembrane region" description="Helical" evidence="8">
    <location>
        <begin position="144"/>
        <end position="170"/>
    </location>
</feature>
<comment type="subcellular location">
    <subcellularLocation>
        <location evidence="1">Endoplasmic reticulum membrane</location>
        <topology evidence="1">Single-pass membrane protein</topology>
    </subcellularLocation>
</comment>
<dbReference type="GO" id="GO:0043541">
    <property type="term" value="C:UDP-N-acetylglucosamine transferase complex"/>
    <property type="evidence" value="ECO:0007669"/>
    <property type="project" value="TreeGrafter"/>
</dbReference>
<dbReference type="InterPro" id="IPR013969">
    <property type="entry name" value="Oligosacch_biosynth_Alg14"/>
</dbReference>
<reference evidence="9 10" key="2">
    <citation type="submission" date="2018-11" db="EMBL/GenBank/DDBJ databases">
        <authorList>
            <consortium name="Pathogen Informatics"/>
        </authorList>
    </citation>
    <scope>NUCLEOTIDE SEQUENCE [LARGE SCALE GENOMIC DNA]</scope>
    <source>
        <strain evidence="9 10">Egypt</strain>
    </source>
</reference>
<evidence type="ECO:0000256" key="1">
    <source>
        <dbReference type="ARBA" id="ARBA00004389"/>
    </source>
</evidence>
<evidence type="ECO:0000313" key="9">
    <source>
        <dbReference type="EMBL" id="VDP32023.1"/>
    </source>
</evidence>
<evidence type="ECO:0000256" key="6">
    <source>
        <dbReference type="ARBA" id="ARBA00022989"/>
    </source>
</evidence>
<dbReference type="GO" id="GO:0004577">
    <property type="term" value="F:N-acetylglucosaminyldiphosphodolichol N-acetylglucosaminyltransferase activity"/>
    <property type="evidence" value="ECO:0007669"/>
    <property type="project" value="TreeGrafter"/>
</dbReference>
<evidence type="ECO:0000256" key="4">
    <source>
        <dbReference type="ARBA" id="ARBA00022692"/>
    </source>
</evidence>
<gene>
    <name evidence="9" type="ORF">ECPE_LOCUS1013</name>
</gene>
<dbReference type="OrthoDB" id="17098at2759"/>
<keyword evidence="6 8" id="KW-1133">Transmembrane helix</keyword>
<dbReference type="PANTHER" id="PTHR12154:SF4">
    <property type="entry name" value="UDP-N-ACETYLGLUCOSAMINE TRANSFERASE SUBUNIT ALG14 HOMOLOG"/>
    <property type="match status" value="1"/>
</dbReference>
<keyword evidence="4 8" id="KW-0812">Transmembrane</keyword>
<dbReference type="AlphaFoldDB" id="A0A183A228"/>
<evidence type="ECO:0000256" key="3">
    <source>
        <dbReference type="ARBA" id="ARBA00017467"/>
    </source>
</evidence>
<keyword evidence="7 8" id="KW-0472">Membrane</keyword>
<dbReference type="EMBL" id="UZAN01004688">
    <property type="protein sequence ID" value="VDP32023.1"/>
    <property type="molecule type" value="Genomic_DNA"/>
</dbReference>
<evidence type="ECO:0000256" key="5">
    <source>
        <dbReference type="ARBA" id="ARBA00022824"/>
    </source>
</evidence>
<dbReference type="PANTHER" id="PTHR12154">
    <property type="entry name" value="GLYCOSYL TRANSFERASE-RELATED"/>
    <property type="match status" value="1"/>
</dbReference>
<dbReference type="WBParaSite" id="ECPE_0000101301-mRNA-1">
    <property type="protein sequence ID" value="ECPE_0000101301-mRNA-1"/>
    <property type="gene ID" value="ECPE_0000101301"/>
</dbReference>
<evidence type="ECO:0000313" key="11">
    <source>
        <dbReference type="WBParaSite" id="ECPE_0000101301-mRNA-1"/>
    </source>
</evidence>
<evidence type="ECO:0000256" key="8">
    <source>
        <dbReference type="SAM" id="Phobius"/>
    </source>
</evidence>
<evidence type="ECO:0000313" key="10">
    <source>
        <dbReference type="Proteomes" id="UP000272942"/>
    </source>
</evidence>
<reference evidence="11" key="1">
    <citation type="submission" date="2016-06" db="UniProtKB">
        <authorList>
            <consortium name="WormBaseParasite"/>
        </authorList>
    </citation>
    <scope>IDENTIFICATION</scope>
</reference>
<protein>
    <recommendedName>
        <fullName evidence="3">UDP-N-acetylglucosamine transferase subunit ALG14</fullName>
    </recommendedName>
</protein>
<dbReference type="GO" id="GO:0006488">
    <property type="term" value="P:dolichol-linked oligosaccharide biosynthetic process"/>
    <property type="evidence" value="ECO:0007669"/>
    <property type="project" value="InterPro"/>
</dbReference>